<protein>
    <recommendedName>
        <fullName evidence="1">CdiI immunity protein domain-containing protein</fullName>
    </recommendedName>
</protein>
<sequence>MNDAEGIEWVRGIEESTYRELLPLAGRLLEGLYARWFVAFGSLEEIVEDHVEGYDKEGLLQTVGEFDKLFASGIDQRGAEALLARLGSAAPPGRDGLDALQWIHRIRQIVLRATTAGESRAMITSDPRAWNAEILRRTFPSLAGLLPAVFCPSWEMDYDGAPAALRDALDGFSEASAIAIRSEIRNLLDSGISNEGVSSLVLKFNANIDPAEHFRIGGRAFLVLLADAAERSDLRD</sequence>
<accession>A0ABX2M3P6</accession>
<comment type="caution">
    <text evidence="2">The sequence shown here is derived from an EMBL/GenBank/DDBJ whole genome shotgun (WGS) entry which is preliminary data.</text>
</comment>
<proteinExistence type="predicted"/>
<evidence type="ECO:0000313" key="3">
    <source>
        <dbReference type="Proteomes" id="UP000573001"/>
    </source>
</evidence>
<keyword evidence="3" id="KW-1185">Reference proteome</keyword>
<evidence type="ECO:0000313" key="2">
    <source>
        <dbReference type="EMBL" id="NUU12764.1"/>
    </source>
</evidence>
<dbReference type="Pfam" id="PF18593">
    <property type="entry name" value="CdiI_2"/>
    <property type="match status" value="1"/>
</dbReference>
<gene>
    <name evidence="2" type="ORF">HP507_02765</name>
</gene>
<evidence type="ECO:0000259" key="1">
    <source>
        <dbReference type="Pfam" id="PF18593"/>
    </source>
</evidence>
<dbReference type="Proteomes" id="UP000573001">
    <property type="component" value="Unassembled WGS sequence"/>
</dbReference>
<organism evidence="2 3">
    <name type="scientific">Curtobacterium pusillum</name>
    <dbReference type="NCBI Taxonomy" id="69373"/>
    <lineage>
        <taxon>Bacteria</taxon>
        <taxon>Bacillati</taxon>
        <taxon>Actinomycetota</taxon>
        <taxon>Actinomycetes</taxon>
        <taxon>Micrococcales</taxon>
        <taxon>Microbacteriaceae</taxon>
        <taxon>Curtobacterium</taxon>
    </lineage>
</organism>
<reference evidence="2 3" key="1">
    <citation type="submission" date="2020-05" db="EMBL/GenBank/DDBJ databases">
        <title>Genome Sequencing of Type Strains.</title>
        <authorList>
            <person name="Lemaire J.F."/>
            <person name="Inderbitzin P."/>
            <person name="Gregorio O.A."/>
            <person name="Collins S.B."/>
            <person name="Wespe N."/>
            <person name="Knight-Connoni V."/>
        </authorList>
    </citation>
    <scope>NUCLEOTIDE SEQUENCE [LARGE SCALE GENOMIC DNA]</scope>
    <source>
        <strain evidence="2 3">ATCC 19096</strain>
    </source>
</reference>
<dbReference type="InterPro" id="IPR041129">
    <property type="entry name" value="CdiI_2"/>
</dbReference>
<feature type="domain" description="CdiI immunity protein" evidence="1">
    <location>
        <begin position="38"/>
        <end position="109"/>
    </location>
</feature>
<dbReference type="EMBL" id="JABMCE010000050">
    <property type="protein sequence ID" value="NUU12764.1"/>
    <property type="molecule type" value="Genomic_DNA"/>
</dbReference>
<name>A0ABX2M3P6_9MICO</name>
<dbReference type="RefSeq" id="WP_175350328.1">
    <property type="nucleotide sequence ID" value="NZ_BAAAWQ010000001.1"/>
</dbReference>